<evidence type="ECO:0000313" key="2">
    <source>
        <dbReference type="Proteomes" id="UP000251213"/>
    </source>
</evidence>
<sequence>MAKKKRSREKQKNKPTKLKYTLIAHQFHKETIAPLVKQYRRAMCLKNYDAARDFFQQLTEARQHHRLLLHRKEKVRIK</sequence>
<dbReference type="RefSeq" id="WP_113657155.1">
    <property type="nucleotide sequence ID" value="NZ_KZ845663.1"/>
</dbReference>
<evidence type="ECO:0000313" key="1">
    <source>
        <dbReference type="EMBL" id="RAL26549.1"/>
    </source>
</evidence>
<dbReference type="AlphaFoldDB" id="A0A364K8C2"/>
<organism evidence="1 2">
    <name type="scientific">Thermoflavimicrobium daqui</name>
    <dbReference type="NCBI Taxonomy" id="2137476"/>
    <lineage>
        <taxon>Bacteria</taxon>
        <taxon>Bacillati</taxon>
        <taxon>Bacillota</taxon>
        <taxon>Bacilli</taxon>
        <taxon>Bacillales</taxon>
        <taxon>Thermoactinomycetaceae</taxon>
        <taxon>Thermoflavimicrobium</taxon>
    </lineage>
</organism>
<reference evidence="1 2" key="2">
    <citation type="submission" date="2018-06" db="EMBL/GenBank/DDBJ databases">
        <authorList>
            <person name="Zhirakovskaya E."/>
        </authorList>
    </citation>
    <scope>NUCLEOTIDE SEQUENCE [LARGE SCALE GENOMIC DNA]</scope>
    <source>
        <strain evidence="1 2">FBKL4.011</strain>
    </source>
</reference>
<keyword evidence="2" id="KW-1185">Reference proteome</keyword>
<proteinExistence type="predicted"/>
<reference evidence="1 2" key="1">
    <citation type="submission" date="2018-06" db="EMBL/GenBank/DDBJ databases">
        <title>Thermoflavimicrobium daqus sp. nov., a thermophilic microbe isolated from Moutai-flavour Daqu.</title>
        <authorList>
            <person name="Wang X."/>
            <person name="Zhou H."/>
        </authorList>
    </citation>
    <scope>NUCLEOTIDE SEQUENCE [LARGE SCALE GENOMIC DNA]</scope>
    <source>
        <strain evidence="1 2">FBKL4.011</strain>
    </source>
</reference>
<protein>
    <submittedName>
        <fullName evidence="1">Uncharacterized protein</fullName>
    </submittedName>
</protein>
<dbReference type="Proteomes" id="UP000251213">
    <property type="component" value="Unassembled WGS sequence"/>
</dbReference>
<name>A0A364K8C2_9BACL</name>
<dbReference type="OrthoDB" id="2989506at2"/>
<accession>A0A364K8C2</accession>
<dbReference type="EMBL" id="QJKK01000001">
    <property type="protein sequence ID" value="RAL26549.1"/>
    <property type="molecule type" value="Genomic_DNA"/>
</dbReference>
<gene>
    <name evidence="1" type="ORF">DL897_00400</name>
</gene>
<comment type="caution">
    <text evidence="1">The sequence shown here is derived from an EMBL/GenBank/DDBJ whole genome shotgun (WGS) entry which is preliminary data.</text>
</comment>